<proteinExistence type="predicted"/>
<dbReference type="PANTHER" id="PTHR45084">
    <property type="entry name" value="ERAD-ASSOCIATED E3 UBIQUITIN-PROTEIN LIGASE COMPONENT HRD3A-RELATED"/>
    <property type="match status" value="1"/>
</dbReference>
<evidence type="ECO:0000256" key="1">
    <source>
        <dbReference type="SAM" id="SignalP"/>
    </source>
</evidence>
<dbReference type="SUPFAM" id="SSF49899">
    <property type="entry name" value="Concanavalin A-like lectins/glucanases"/>
    <property type="match status" value="1"/>
</dbReference>
<dbReference type="Gene3D" id="2.60.120.200">
    <property type="match status" value="1"/>
</dbReference>
<evidence type="ECO:0000313" key="2">
    <source>
        <dbReference type="EMBL" id="KAF0685619.1"/>
    </source>
</evidence>
<dbReference type="Gene3D" id="1.25.40.10">
    <property type="entry name" value="Tetratricopeptide repeat domain"/>
    <property type="match status" value="2"/>
</dbReference>
<dbReference type="InterPro" id="IPR013320">
    <property type="entry name" value="ConA-like_dom_sf"/>
</dbReference>
<name>A0A485LM50_9STRA</name>
<keyword evidence="1" id="KW-0732">Signal</keyword>
<gene>
    <name evidence="3" type="primary">Aste57867_22518</name>
    <name evidence="2" type="ORF">As57867_022448</name>
    <name evidence="3" type="ORF">ASTE57867_22518</name>
</gene>
<dbReference type="InterPro" id="IPR006597">
    <property type="entry name" value="Sel1-like"/>
</dbReference>
<reference evidence="2" key="2">
    <citation type="submission" date="2019-06" db="EMBL/GenBank/DDBJ databases">
        <title>Genomics analysis of Aphanomyces spp. identifies a new class of oomycete effector associated with host adaptation.</title>
        <authorList>
            <person name="Gaulin E."/>
        </authorList>
    </citation>
    <scope>NUCLEOTIDE SEQUENCE</scope>
    <source>
        <strain evidence="2">CBS 578.67</strain>
    </source>
</reference>
<organism evidence="3 4">
    <name type="scientific">Aphanomyces stellatus</name>
    <dbReference type="NCBI Taxonomy" id="120398"/>
    <lineage>
        <taxon>Eukaryota</taxon>
        <taxon>Sar</taxon>
        <taxon>Stramenopiles</taxon>
        <taxon>Oomycota</taxon>
        <taxon>Saprolegniomycetes</taxon>
        <taxon>Saprolegniales</taxon>
        <taxon>Verrucalvaceae</taxon>
        <taxon>Aphanomyces</taxon>
    </lineage>
</organism>
<dbReference type="Pfam" id="PF08238">
    <property type="entry name" value="Sel1"/>
    <property type="match status" value="8"/>
</dbReference>
<dbReference type="InterPro" id="IPR011990">
    <property type="entry name" value="TPR-like_helical_dom_sf"/>
</dbReference>
<dbReference type="SMART" id="SM00671">
    <property type="entry name" value="SEL1"/>
    <property type="match status" value="10"/>
</dbReference>
<dbReference type="OrthoDB" id="188553at2759"/>
<dbReference type="Proteomes" id="UP000332933">
    <property type="component" value="Unassembled WGS sequence"/>
</dbReference>
<protein>
    <submittedName>
        <fullName evidence="3">Aste57867_22518 protein</fullName>
    </submittedName>
</protein>
<keyword evidence="4" id="KW-1185">Reference proteome</keyword>
<dbReference type="EMBL" id="VJMH01007066">
    <property type="protein sequence ID" value="KAF0685619.1"/>
    <property type="molecule type" value="Genomic_DNA"/>
</dbReference>
<dbReference type="PANTHER" id="PTHR45084:SF1">
    <property type="entry name" value="ERAD-ASSOCIATED E3 UBIQUITIN-PROTEIN LIGASE COMPONENT HRD3A-RELATED"/>
    <property type="match status" value="1"/>
</dbReference>
<dbReference type="AlphaFoldDB" id="A0A485LM50"/>
<feature type="signal peptide" evidence="1">
    <location>
        <begin position="1"/>
        <end position="18"/>
    </location>
</feature>
<reference evidence="3 4" key="1">
    <citation type="submission" date="2019-03" db="EMBL/GenBank/DDBJ databases">
        <authorList>
            <person name="Gaulin E."/>
            <person name="Dumas B."/>
        </authorList>
    </citation>
    <scope>NUCLEOTIDE SEQUENCE [LARGE SCALE GENOMIC DNA]</scope>
    <source>
        <strain evidence="3">CBS 568.67</strain>
    </source>
</reference>
<dbReference type="GO" id="GO:0036503">
    <property type="term" value="P:ERAD pathway"/>
    <property type="evidence" value="ECO:0007669"/>
    <property type="project" value="InterPro"/>
</dbReference>
<sequence>MRTIAATLLGLFVSLATAQFPHIQDIQWTVDPAPGPVCPYDAVSVALSWTYVAAAAYATEVRLVLVHVGENDDVTSTAVVDSNTRLAYEIVQDTRLDDAVEEPTTVLTCAFDPAFCTPKVHTMVLPNHVLDDDDGGGSATDNFLAAGDTIELVFEDETNTPPVSTKDDLTALFDFPDDLGRVLEGTWVSSKLLHIRIVAIDHDVLIGNITRTPSVKPAPVVLRTWHVQASAVLFRVGVAGVFQWRLHMDGLPLPRADLDSPTVVVARECPPATVISAFSTSTDAQTMPTRPTFETRGIVALDGSHALIVPHGSTPCAMPTDVDHTTDGATDGWSLLFWVYLSQDATGSHRTLFYKGPGTNQHRTPSAWLQPDDRHLILRVSTTANMDVGMTSVSAVPLHEWTLLAFTFQNHSVHDNHTFTYSYYVNGHLDTAMHVLHSVVLPNDGALYIGDNPWMDGIVGFLDRVRLVPEVLTADAIAHLFHREAGHMVSQQTLAGQIATIASSSSLRRHDLPAAVYPADTLLALDSLDAMAEAAALGHAKALLAMGDAYLYGAANVEPNTTTAAMYLAQALHKGELTAAKPLALIYTATKPALDDQRMALALFHVAAASGDLSAMTILARRYDVGDGMAARDPETAAYYYYHAAVDAARAYHTRGQQPLHEMNSLFHAADENVAEGQEGEHDKWIQFQKMRADDDSDVDAMVAMGDLYYWGARGCVRDHGQAFRYFERAAILGSAVGMSAAAGMLLKGEGTTQDNETAIRWYEEAAATDNVRALNGLGYIYFYGTANRTQNQSLGLAYFEAAAAQHTDGDSLFNAGYCHLAGLGTAANTSHAVVYLRDAARSFGHFDSVLTLGKLLLGVNDEGEGHTRHVADALVYLRAAAAAGDWGKTARQGFDAYLARDYTRAMWRYHEAREYGYAVAAGNLAFLYDLTGQNASQYLLEAAAHGEKEAALRLGDCYYYGRGGVDRDIETALQWYSRASADGLAVGAYNVGYIYEYGVGGMRVNLVRATRYYERALALSPTSLDAWIVITVSLWRLTLRAQVRDVGLLGDSMTSSDDFFYPQTTLPTIHWDDIGLGVVCLALVGVWSVQYLRRVSR</sequence>
<dbReference type="SUPFAM" id="SSF81901">
    <property type="entry name" value="HCP-like"/>
    <property type="match status" value="3"/>
</dbReference>
<feature type="chain" id="PRO_5036116586" evidence="1">
    <location>
        <begin position="19"/>
        <end position="1098"/>
    </location>
</feature>
<dbReference type="InterPro" id="IPR044623">
    <property type="entry name" value="HRD3"/>
</dbReference>
<accession>A0A485LM50</accession>
<dbReference type="EMBL" id="CAADRA010007092">
    <property type="protein sequence ID" value="VFT99178.1"/>
    <property type="molecule type" value="Genomic_DNA"/>
</dbReference>
<evidence type="ECO:0000313" key="3">
    <source>
        <dbReference type="EMBL" id="VFT99178.1"/>
    </source>
</evidence>
<evidence type="ECO:0000313" key="4">
    <source>
        <dbReference type="Proteomes" id="UP000332933"/>
    </source>
</evidence>
<dbReference type="Pfam" id="PF13385">
    <property type="entry name" value="Laminin_G_3"/>
    <property type="match status" value="1"/>
</dbReference>